<evidence type="ECO:0000259" key="2">
    <source>
        <dbReference type="Pfam" id="PF07848"/>
    </source>
</evidence>
<feature type="region of interest" description="Disordered" evidence="1">
    <location>
        <begin position="1"/>
        <end position="24"/>
    </location>
</feature>
<proteinExistence type="predicted"/>
<dbReference type="PANTHER" id="PTHR30319">
    <property type="entry name" value="PHENYLACETIC ACID REGULATOR-RELATED TRANSCRIPTIONAL REPRESSOR"/>
    <property type="match status" value="1"/>
</dbReference>
<evidence type="ECO:0000313" key="5">
    <source>
        <dbReference type="EMBL" id="TVT46536.1"/>
    </source>
</evidence>
<dbReference type="InterPro" id="IPR013225">
    <property type="entry name" value="PaaX_C"/>
</dbReference>
<dbReference type="InterPro" id="IPR036388">
    <property type="entry name" value="WH-like_DNA-bd_sf"/>
</dbReference>
<gene>
    <name evidence="5" type="ORF">FNH05_19910</name>
</gene>
<dbReference type="PANTHER" id="PTHR30319:SF1">
    <property type="entry name" value="TRANSCRIPTIONAL REPRESSOR PAAX"/>
    <property type="match status" value="1"/>
</dbReference>
<feature type="domain" description="Transcriptional repressor PaaX-like C-terminal" evidence="3">
    <location>
        <begin position="203"/>
        <end position="285"/>
    </location>
</feature>
<dbReference type="Pfam" id="PF08223">
    <property type="entry name" value="PaaX_C"/>
    <property type="match status" value="1"/>
</dbReference>
<reference evidence="5 6" key="2">
    <citation type="submission" date="2019-08" db="EMBL/GenBank/DDBJ databases">
        <title>Amycolatopsis acidicola sp. nov., isolated from peat swamp forest soil.</title>
        <authorList>
            <person name="Srisuk N."/>
        </authorList>
    </citation>
    <scope>NUCLEOTIDE SEQUENCE [LARGE SCALE GENOMIC DNA]</scope>
    <source>
        <strain evidence="5 6">TBRC 6029</strain>
    </source>
</reference>
<dbReference type="PIRSF" id="PIRSF020623">
    <property type="entry name" value="PaaX"/>
    <property type="match status" value="1"/>
</dbReference>
<feature type="domain" description="Transcriptional repressor PaaX-like central Cas2-like" evidence="4">
    <location>
        <begin position="117"/>
        <end position="199"/>
    </location>
</feature>
<accession>A0A558CCN4</accession>
<dbReference type="InterPro" id="IPR012906">
    <property type="entry name" value="PaaX-like_N"/>
</dbReference>
<dbReference type="Pfam" id="PF07848">
    <property type="entry name" value="PaaX"/>
    <property type="match status" value="1"/>
</dbReference>
<protein>
    <submittedName>
        <fullName evidence="5">PaaX family transcriptional regulator</fullName>
    </submittedName>
</protein>
<dbReference type="OrthoDB" id="2270427at2"/>
<dbReference type="Proteomes" id="UP000320011">
    <property type="component" value="Unassembled WGS sequence"/>
</dbReference>
<comment type="caution">
    <text evidence="5">The sequence shown here is derived from an EMBL/GenBank/DDBJ whole genome shotgun (WGS) entry which is preliminary data.</text>
</comment>
<evidence type="ECO:0000313" key="6">
    <source>
        <dbReference type="Proteomes" id="UP000320011"/>
    </source>
</evidence>
<evidence type="ECO:0000259" key="3">
    <source>
        <dbReference type="Pfam" id="PF08223"/>
    </source>
</evidence>
<reference evidence="5 6" key="1">
    <citation type="submission" date="2019-07" db="EMBL/GenBank/DDBJ databases">
        <authorList>
            <person name="Duangmal K."/>
            <person name="Teo W.F.A."/>
        </authorList>
    </citation>
    <scope>NUCLEOTIDE SEQUENCE [LARGE SCALE GENOMIC DNA]</scope>
    <source>
        <strain evidence="5 6">TBRC 6029</strain>
    </source>
</reference>
<organism evidence="5 6">
    <name type="scientific">Amycolatopsis rhizosphaerae</name>
    <dbReference type="NCBI Taxonomy" id="2053003"/>
    <lineage>
        <taxon>Bacteria</taxon>
        <taxon>Bacillati</taxon>
        <taxon>Actinomycetota</taxon>
        <taxon>Actinomycetes</taxon>
        <taxon>Pseudonocardiales</taxon>
        <taxon>Pseudonocardiaceae</taxon>
        <taxon>Amycolatopsis</taxon>
    </lineage>
</organism>
<dbReference type="Gene3D" id="1.10.10.10">
    <property type="entry name" value="Winged helix-like DNA-binding domain superfamily/Winged helix DNA-binding domain"/>
    <property type="match status" value="1"/>
</dbReference>
<dbReference type="EMBL" id="VJWX01000200">
    <property type="protein sequence ID" value="TVT46536.1"/>
    <property type="molecule type" value="Genomic_DNA"/>
</dbReference>
<evidence type="ECO:0000259" key="4">
    <source>
        <dbReference type="Pfam" id="PF20803"/>
    </source>
</evidence>
<dbReference type="AlphaFoldDB" id="A0A558CCN4"/>
<sequence length="294" mass="33191">MGDSVKSVKLSESAARPTMSRRREVSHTSARSLLMTVLGEFVLPRGRAVWTSTLVEVLGTFGVEEKSARQALARTAAEGWLVSERVGRRVRWSLTPPGRRLLTEGAERIYGFGRDAENWDGCWLMLLVSVPETKRDLRHTLRTRLTWAGFGSPTPGVWISADTGRQDEADEIVRTLGLDREAMSFVASYGRIGDEDAMVAQAWDLTALGERYEDFIDEFGALEPVSGGEVLHAQTRLVHEWRRFPFLDPRLPVRLLPPNWSGVKAAELFHRKHVEWRPAAQRHWEFLTGEEEAA</sequence>
<dbReference type="Gene3D" id="3.30.70.2650">
    <property type="match status" value="1"/>
</dbReference>
<evidence type="ECO:0000256" key="1">
    <source>
        <dbReference type="SAM" id="MobiDB-lite"/>
    </source>
</evidence>
<dbReference type="GO" id="GO:0006351">
    <property type="term" value="P:DNA-templated transcription"/>
    <property type="evidence" value="ECO:0007669"/>
    <property type="project" value="InterPro"/>
</dbReference>
<feature type="domain" description="Transcriptional repressor PaaX-like N-terminal" evidence="2">
    <location>
        <begin position="29"/>
        <end position="95"/>
    </location>
</feature>
<dbReference type="Gene3D" id="1.20.58.1460">
    <property type="match status" value="1"/>
</dbReference>
<keyword evidence="6" id="KW-1185">Reference proteome</keyword>
<name>A0A558CCN4_9PSEU</name>
<dbReference type="Pfam" id="PF20803">
    <property type="entry name" value="PaaX_M"/>
    <property type="match status" value="1"/>
</dbReference>
<dbReference type="InterPro" id="IPR011965">
    <property type="entry name" value="PaaX_trns_reg"/>
</dbReference>
<dbReference type="InterPro" id="IPR048846">
    <property type="entry name" value="PaaX-like_central"/>
</dbReference>